<dbReference type="EMBL" id="KE560823">
    <property type="protein sequence ID" value="EPZ35516.1"/>
    <property type="molecule type" value="Genomic_DNA"/>
</dbReference>
<feature type="compositionally biased region" description="Polar residues" evidence="2">
    <location>
        <begin position="1"/>
        <end position="14"/>
    </location>
</feature>
<evidence type="ECO:0000313" key="3">
    <source>
        <dbReference type="EMBL" id="EPZ35516.1"/>
    </source>
</evidence>
<dbReference type="AlphaFoldDB" id="A0A075B3G6"/>
<dbReference type="HOGENOM" id="CLU_607142_0_0_1"/>
<dbReference type="OMA" id="ENDQQKC"/>
<evidence type="ECO:0000256" key="1">
    <source>
        <dbReference type="SAM" id="Coils"/>
    </source>
</evidence>
<organism evidence="3 4">
    <name type="scientific">Rozella allomycis (strain CSF55)</name>
    <dbReference type="NCBI Taxonomy" id="988480"/>
    <lineage>
        <taxon>Eukaryota</taxon>
        <taxon>Fungi</taxon>
        <taxon>Fungi incertae sedis</taxon>
        <taxon>Cryptomycota</taxon>
        <taxon>Cryptomycota incertae sedis</taxon>
        <taxon>Rozella</taxon>
    </lineage>
</organism>
<gene>
    <name evidence="3" type="ORF">O9G_003949</name>
</gene>
<feature type="coiled-coil region" evidence="1">
    <location>
        <begin position="314"/>
        <end position="411"/>
    </location>
</feature>
<proteinExistence type="predicted"/>
<keyword evidence="4" id="KW-1185">Reference proteome</keyword>
<keyword evidence="1" id="KW-0175">Coiled coil</keyword>
<evidence type="ECO:0000313" key="4">
    <source>
        <dbReference type="Proteomes" id="UP000030755"/>
    </source>
</evidence>
<sequence length="451" mass="52933">MQHSKAIKSSQQSLMDKAKKDYMRDMQQQIQLLELEAEERKEDNKSGKTGTEMKILMENSAVIAELKEKVVDLEENLEAKVVELNDLRRQHSDLQKLNQKTIGTLSEQYSQERQNTSTKIAELEQTLNQIETEGQKVLISYKRVAGEKENLHKELLNLNSINNQLDEKYRLLFQQQERLKEQLTQEQDIRSDMASKINDLENLIEKNDILNLKERLANQEEEIKRLTSKLKICEMAKEQEAGARKALNEEYNLCVERNTTLSIELEELRDKFRKEIIVQTERNKAKVDQLKEIENLKHQCRELHDSLGDKEFTLKERTTRVEELTRQIEEKERLVVLAEERNKVLNESVDFASNQVKSMESEIFQLKMDKSLLFDKISALDNQISVLNDKIGHLNRENRDLISAIEKYKRQINVQNHIRNLKSQDFEKLMSTNLKVAETVKNLLQELDNNE</sequence>
<feature type="coiled-coil region" evidence="1">
    <location>
        <begin position="23"/>
        <end position="236"/>
    </location>
</feature>
<dbReference type="STRING" id="988480.A0A075B3G6"/>
<dbReference type="Proteomes" id="UP000030755">
    <property type="component" value="Unassembled WGS sequence"/>
</dbReference>
<protein>
    <submittedName>
        <fullName evidence="3">Uncharacterized protein</fullName>
    </submittedName>
</protein>
<reference evidence="3 4" key="1">
    <citation type="journal article" date="2013" name="Curr. Biol.">
        <title>Shared signatures of parasitism and phylogenomics unite Cryptomycota and microsporidia.</title>
        <authorList>
            <person name="James T.Y."/>
            <person name="Pelin A."/>
            <person name="Bonen L."/>
            <person name="Ahrendt S."/>
            <person name="Sain D."/>
            <person name="Corradi N."/>
            <person name="Stajich J.E."/>
        </authorList>
    </citation>
    <scope>NUCLEOTIDE SEQUENCE [LARGE SCALE GENOMIC DNA]</scope>
    <source>
        <strain evidence="3 4">CSF55</strain>
    </source>
</reference>
<evidence type="ECO:0000256" key="2">
    <source>
        <dbReference type="SAM" id="MobiDB-lite"/>
    </source>
</evidence>
<feature type="region of interest" description="Disordered" evidence="2">
    <location>
        <begin position="1"/>
        <end position="20"/>
    </location>
</feature>
<name>A0A075B3G6_ROZAC</name>
<accession>A0A075B3G6</accession>